<accession>A0A3E1P7N3</accession>
<sequence length="148" mass="16361">MDPVYSDGPGAIFAMFGIGFFITMLAFGVFAIICQWKVYEKAGQPGWAVLVPIYNLLVLFKIMGKPWTWIFLVYTPAAIVGIFIVWISGSLALARNFGKSSGFAVGLMFLPIIFYAIIAFDKTIRYRGPNGDDQTLDTQIESIGKPAF</sequence>
<feature type="transmembrane region" description="Helical" evidence="1">
    <location>
        <begin position="69"/>
        <end position="94"/>
    </location>
</feature>
<keyword evidence="3" id="KW-1185">Reference proteome</keyword>
<dbReference type="Proteomes" id="UP000261174">
    <property type="component" value="Unassembled WGS sequence"/>
</dbReference>
<proteinExistence type="predicted"/>
<evidence type="ECO:0000313" key="3">
    <source>
        <dbReference type="Proteomes" id="UP000261174"/>
    </source>
</evidence>
<keyword evidence="1" id="KW-1133">Transmembrane helix</keyword>
<name>A0A3E1P7N3_9BACT</name>
<dbReference type="Pfam" id="PF18936">
    <property type="entry name" value="DUF5684"/>
    <property type="match status" value="1"/>
</dbReference>
<evidence type="ECO:0008006" key="4">
    <source>
        <dbReference type="Google" id="ProtNLM"/>
    </source>
</evidence>
<evidence type="ECO:0000313" key="2">
    <source>
        <dbReference type="EMBL" id="RFM36157.1"/>
    </source>
</evidence>
<dbReference type="AlphaFoldDB" id="A0A3E1P7N3"/>
<dbReference type="InterPro" id="IPR043739">
    <property type="entry name" value="DUF5684"/>
</dbReference>
<dbReference type="OrthoDB" id="2376202at2"/>
<gene>
    <name evidence="2" type="ORF">DXN04_01190</name>
</gene>
<feature type="transmembrane region" description="Helical" evidence="1">
    <location>
        <begin position="101"/>
        <end position="120"/>
    </location>
</feature>
<feature type="transmembrane region" description="Helical" evidence="1">
    <location>
        <begin position="12"/>
        <end position="34"/>
    </location>
</feature>
<dbReference type="RefSeq" id="WP_116851487.1">
    <property type="nucleotide sequence ID" value="NZ_QTJV01000001.1"/>
</dbReference>
<evidence type="ECO:0000256" key="1">
    <source>
        <dbReference type="SAM" id="Phobius"/>
    </source>
</evidence>
<reference evidence="2 3" key="1">
    <citation type="submission" date="2018-08" db="EMBL/GenBank/DDBJ databases">
        <title>Chitinophaga sp. K20C18050901, a novel bacterium isolated from forest soil.</title>
        <authorList>
            <person name="Wang C."/>
        </authorList>
    </citation>
    <scope>NUCLEOTIDE SEQUENCE [LARGE SCALE GENOMIC DNA]</scope>
    <source>
        <strain evidence="2 3">K20C18050901</strain>
    </source>
</reference>
<dbReference type="EMBL" id="QTJV01000001">
    <property type="protein sequence ID" value="RFM36157.1"/>
    <property type="molecule type" value="Genomic_DNA"/>
</dbReference>
<protein>
    <recommendedName>
        <fullName evidence="4">Signal peptidase I</fullName>
    </recommendedName>
</protein>
<keyword evidence="1" id="KW-0472">Membrane</keyword>
<comment type="caution">
    <text evidence="2">The sequence shown here is derived from an EMBL/GenBank/DDBJ whole genome shotgun (WGS) entry which is preliminary data.</text>
</comment>
<organism evidence="2 3">
    <name type="scientific">Chitinophaga silvisoli</name>
    <dbReference type="NCBI Taxonomy" id="2291814"/>
    <lineage>
        <taxon>Bacteria</taxon>
        <taxon>Pseudomonadati</taxon>
        <taxon>Bacteroidota</taxon>
        <taxon>Chitinophagia</taxon>
        <taxon>Chitinophagales</taxon>
        <taxon>Chitinophagaceae</taxon>
        <taxon>Chitinophaga</taxon>
    </lineage>
</organism>
<keyword evidence="1" id="KW-0812">Transmembrane</keyword>